<accession>A0A5K1IY17</accession>
<dbReference type="EMBL" id="CABWIH010000033">
    <property type="protein sequence ID" value="VWL94141.1"/>
    <property type="molecule type" value="Genomic_DNA"/>
</dbReference>
<gene>
    <name evidence="1" type="ORF">LMKDKBCB_01664</name>
</gene>
<protein>
    <submittedName>
        <fullName evidence="1">Uncharacterized protein</fullName>
    </submittedName>
</protein>
<organism evidence="1 2">
    <name type="scientific">Collinsella aerofaciens</name>
    <dbReference type="NCBI Taxonomy" id="74426"/>
    <lineage>
        <taxon>Bacteria</taxon>
        <taxon>Bacillati</taxon>
        <taxon>Actinomycetota</taxon>
        <taxon>Coriobacteriia</taxon>
        <taxon>Coriobacteriales</taxon>
        <taxon>Coriobacteriaceae</taxon>
        <taxon>Collinsella</taxon>
    </lineage>
</organism>
<reference evidence="1 2" key="1">
    <citation type="submission" date="2019-10" db="EMBL/GenBank/DDBJ databases">
        <authorList>
            <person name="Wolf R A."/>
        </authorList>
    </citation>
    <scope>NUCLEOTIDE SEQUENCE [LARGE SCALE GENOMIC DNA]</scope>
    <source>
        <strain evidence="1">Collinsella_aerofaciens_AK_138A</strain>
    </source>
</reference>
<evidence type="ECO:0000313" key="2">
    <source>
        <dbReference type="Proteomes" id="UP000330807"/>
    </source>
</evidence>
<sequence>MTSRIFPLYNDNTDHIDLNTICGYSICSKAENYIFAQVDSELSSEDYEYLNDIECEREYELGIR</sequence>
<dbReference type="Proteomes" id="UP000330807">
    <property type="component" value="Unassembled WGS sequence"/>
</dbReference>
<proteinExistence type="predicted"/>
<dbReference type="RefSeq" id="WP_197036744.1">
    <property type="nucleotide sequence ID" value="NZ_CABWIH010000033.1"/>
</dbReference>
<dbReference type="AlphaFoldDB" id="A0A5K1IY17"/>
<evidence type="ECO:0000313" key="1">
    <source>
        <dbReference type="EMBL" id="VWL94141.1"/>
    </source>
</evidence>
<name>A0A5K1IY17_9ACTN</name>